<keyword evidence="6 12" id="KW-1133">Transmembrane helix</keyword>
<dbReference type="EMBL" id="JABFUD020000004">
    <property type="protein sequence ID" value="KAI5080989.1"/>
    <property type="molecule type" value="Genomic_DNA"/>
</dbReference>
<keyword evidence="3" id="KW-0328">Glycosyltransferase</keyword>
<keyword evidence="14" id="KW-1185">Reference proteome</keyword>
<comment type="subcellular location">
    <subcellularLocation>
        <location evidence="1">Membrane</location>
        <topology evidence="1">Single-pass membrane protein</topology>
    </subcellularLocation>
</comment>
<dbReference type="OrthoDB" id="422368at2759"/>
<accession>A0A9D4V7L0</accession>
<dbReference type="GO" id="GO:0046922">
    <property type="term" value="F:peptide-O-fucosyltransferase activity"/>
    <property type="evidence" value="ECO:0007669"/>
    <property type="project" value="InterPro"/>
</dbReference>
<keyword evidence="10" id="KW-0119">Carbohydrate metabolism</keyword>
<dbReference type="InterPro" id="IPR045130">
    <property type="entry name" value="OFUT2-like"/>
</dbReference>
<dbReference type="GO" id="GO:0016020">
    <property type="term" value="C:membrane"/>
    <property type="evidence" value="ECO:0007669"/>
    <property type="project" value="UniProtKB-SubCell"/>
</dbReference>
<name>A0A9D4V7L0_ADICA</name>
<proteinExistence type="inferred from homology"/>
<keyword evidence="7 12" id="KW-0472">Membrane</keyword>
<dbReference type="GO" id="GO:0006004">
    <property type="term" value="P:fucose metabolic process"/>
    <property type="evidence" value="ECO:0007669"/>
    <property type="project" value="UniProtKB-KW"/>
</dbReference>
<evidence type="ECO:0000256" key="7">
    <source>
        <dbReference type="ARBA" id="ARBA00023136"/>
    </source>
</evidence>
<keyword evidence="9" id="KW-0294">Fucose metabolism</keyword>
<organism evidence="13 14">
    <name type="scientific">Adiantum capillus-veneris</name>
    <name type="common">Maidenhair fern</name>
    <dbReference type="NCBI Taxonomy" id="13818"/>
    <lineage>
        <taxon>Eukaryota</taxon>
        <taxon>Viridiplantae</taxon>
        <taxon>Streptophyta</taxon>
        <taxon>Embryophyta</taxon>
        <taxon>Tracheophyta</taxon>
        <taxon>Polypodiopsida</taxon>
        <taxon>Polypodiidae</taxon>
        <taxon>Polypodiales</taxon>
        <taxon>Pteridineae</taxon>
        <taxon>Pteridaceae</taxon>
        <taxon>Vittarioideae</taxon>
        <taxon>Adiantum</taxon>
    </lineage>
</organism>
<gene>
    <name evidence="13" type="ORF">GOP47_0004172</name>
</gene>
<protein>
    <recommendedName>
        <fullName evidence="11">O-fucosyltransferase family protein</fullName>
    </recommendedName>
</protein>
<dbReference type="FunFam" id="3.40.50.11350:FF:000005">
    <property type="entry name" value="O-fucosyltransferase family protein"/>
    <property type="match status" value="1"/>
</dbReference>
<keyword evidence="4" id="KW-0808">Transferase</keyword>
<dbReference type="Gene3D" id="3.40.50.11350">
    <property type="match status" value="1"/>
</dbReference>
<evidence type="ECO:0000256" key="12">
    <source>
        <dbReference type="SAM" id="Phobius"/>
    </source>
</evidence>
<evidence type="ECO:0000256" key="1">
    <source>
        <dbReference type="ARBA" id="ARBA00004167"/>
    </source>
</evidence>
<evidence type="ECO:0000256" key="3">
    <source>
        <dbReference type="ARBA" id="ARBA00022676"/>
    </source>
</evidence>
<evidence type="ECO:0000256" key="9">
    <source>
        <dbReference type="ARBA" id="ARBA00023253"/>
    </source>
</evidence>
<evidence type="ECO:0000313" key="14">
    <source>
        <dbReference type="Proteomes" id="UP000886520"/>
    </source>
</evidence>
<dbReference type="AlphaFoldDB" id="A0A9D4V7L0"/>
<comment type="caution">
    <text evidence="13">The sequence shown here is derived from an EMBL/GenBank/DDBJ whole genome shotgun (WGS) entry which is preliminary data.</text>
</comment>
<dbReference type="PANTHER" id="PTHR13398">
    <property type="entry name" value="GDP-FUCOSE PROTEIN O-FUCOSYLTRANSFERASE 2"/>
    <property type="match status" value="1"/>
</dbReference>
<evidence type="ECO:0000256" key="10">
    <source>
        <dbReference type="ARBA" id="ARBA00023277"/>
    </source>
</evidence>
<evidence type="ECO:0000256" key="11">
    <source>
        <dbReference type="ARBA" id="ARBA00030350"/>
    </source>
</evidence>
<evidence type="ECO:0000256" key="4">
    <source>
        <dbReference type="ARBA" id="ARBA00022679"/>
    </source>
</evidence>
<reference evidence="13" key="1">
    <citation type="submission" date="2021-01" db="EMBL/GenBank/DDBJ databases">
        <title>Adiantum capillus-veneris genome.</title>
        <authorList>
            <person name="Fang Y."/>
            <person name="Liao Q."/>
        </authorList>
    </citation>
    <scope>NUCLEOTIDE SEQUENCE</scope>
    <source>
        <strain evidence="13">H3</strain>
        <tissue evidence="13">Leaf</tissue>
    </source>
</reference>
<dbReference type="PANTHER" id="PTHR13398:SF0">
    <property type="entry name" value="GDP-FUCOSE PROTEIN O-FUCOSYLTRANSFERASE 2"/>
    <property type="match status" value="1"/>
</dbReference>
<evidence type="ECO:0000313" key="13">
    <source>
        <dbReference type="EMBL" id="KAI5080989.1"/>
    </source>
</evidence>
<evidence type="ECO:0000256" key="2">
    <source>
        <dbReference type="ARBA" id="ARBA00007737"/>
    </source>
</evidence>
<keyword evidence="8" id="KW-0325">Glycoprotein</keyword>
<sequence>MSGCFSIEGSVAPQQRQQPAAMEKRHLLFVPAMLFGSIILYVILFSPGWFRFPSSSGDGPKLTEILVAEQRSLALLREQAQGLSLLWNSISNSSEGELLKDQITSQIKLNNEAQQVLLSPYHQSINVSGYNDKGLRTCQSVESPKYKVKEGLPWKPKHDRFLFAICTSGQFSNHLICLEKHMFFAALLGRKLILPSSDFDYHYERVLNISHIQTCLGKDDKIITFSDFLHDHNGRLHVNKFLCYMHNCYLDNDHEEKLKRLGVSWEKKEEVWPHDPDYPSHPHASEIVEKFASDDEVIGVGDLFYADVESDWVSQVGGPLLHKCRNLIQPHNFITATAQRFIQTYLGTNFVGLHFRRYGFLTFCNENSKRGHECHFYPIPQAADCIWRIVSATSARVIYLSTDAKESETNLLQSLLYKEGMRISLVKRPDHDSGEKWDSPLARHGLLNDKEVIAMLDKTICAMSNTFLGSSGSTFSVDILRMRTEWGAANAYEQIASLLVDGALEAAILRFLPIILQSF</sequence>
<feature type="transmembrane region" description="Helical" evidence="12">
    <location>
        <begin position="27"/>
        <end position="50"/>
    </location>
</feature>
<dbReference type="CDD" id="cd11296">
    <property type="entry name" value="O-FucT_like"/>
    <property type="match status" value="1"/>
</dbReference>
<evidence type="ECO:0000256" key="5">
    <source>
        <dbReference type="ARBA" id="ARBA00022692"/>
    </source>
</evidence>
<evidence type="ECO:0000256" key="8">
    <source>
        <dbReference type="ARBA" id="ARBA00023180"/>
    </source>
</evidence>
<evidence type="ECO:0000256" key="6">
    <source>
        <dbReference type="ARBA" id="ARBA00022989"/>
    </source>
</evidence>
<comment type="similarity">
    <text evidence="2">Belongs to the glycosyltransferase GT106 family.</text>
</comment>
<keyword evidence="5 12" id="KW-0812">Transmembrane</keyword>
<dbReference type="Proteomes" id="UP000886520">
    <property type="component" value="Chromosome 4"/>
</dbReference>